<proteinExistence type="predicted"/>
<protein>
    <submittedName>
        <fullName evidence="1">Uncharacterized protein</fullName>
    </submittedName>
</protein>
<dbReference type="Proteomes" id="UP000265520">
    <property type="component" value="Unassembled WGS sequence"/>
</dbReference>
<dbReference type="EMBL" id="LXQA011334026">
    <property type="protein sequence ID" value="MCI93623.1"/>
    <property type="molecule type" value="Genomic_DNA"/>
</dbReference>
<reference evidence="1 2" key="1">
    <citation type="journal article" date="2018" name="Front. Plant Sci.">
        <title>Red Clover (Trifolium pratense) and Zigzag Clover (T. medium) - A Picture of Genomic Similarities and Differences.</title>
        <authorList>
            <person name="Dluhosova J."/>
            <person name="Istvanek J."/>
            <person name="Nedelnik J."/>
            <person name="Repkova J."/>
        </authorList>
    </citation>
    <scope>NUCLEOTIDE SEQUENCE [LARGE SCALE GENOMIC DNA]</scope>
    <source>
        <strain evidence="2">cv. 10/8</strain>
        <tissue evidence="1">Leaf</tissue>
    </source>
</reference>
<accession>A0A392W1M7</accession>
<feature type="non-terminal residue" evidence="1">
    <location>
        <position position="64"/>
    </location>
</feature>
<keyword evidence="2" id="KW-1185">Reference proteome</keyword>
<dbReference type="AlphaFoldDB" id="A0A392W1M7"/>
<feature type="non-terminal residue" evidence="1">
    <location>
        <position position="1"/>
    </location>
</feature>
<name>A0A392W1M7_9FABA</name>
<organism evidence="1 2">
    <name type="scientific">Trifolium medium</name>
    <dbReference type="NCBI Taxonomy" id="97028"/>
    <lineage>
        <taxon>Eukaryota</taxon>
        <taxon>Viridiplantae</taxon>
        <taxon>Streptophyta</taxon>
        <taxon>Embryophyta</taxon>
        <taxon>Tracheophyta</taxon>
        <taxon>Spermatophyta</taxon>
        <taxon>Magnoliopsida</taxon>
        <taxon>eudicotyledons</taxon>
        <taxon>Gunneridae</taxon>
        <taxon>Pentapetalae</taxon>
        <taxon>rosids</taxon>
        <taxon>fabids</taxon>
        <taxon>Fabales</taxon>
        <taxon>Fabaceae</taxon>
        <taxon>Papilionoideae</taxon>
        <taxon>50 kb inversion clade</taxon>
        <taxon>NPAAA clade</taxon>
        <taxon>Hologalegina</taxon>
        <taxon>IRL clade</taxon>
        <taxon>Trifolieae</taxon>
        <taxon>Trifolium</taxon>
    </lineage>
</organism>
<comment type="caution">
    <text evidence="1">The sequence shown here is derived from an EMBL/GenBank/DDBJ whole genome shotgun (WGS) entry which is preliminary data.</text>
</comment>
<sequence>YVEDQLRRSEVGSSCASGGQVSVRAVLEGLDEADSDCDRSEGCQRALPLEVQATGQSKGYNQDF</sequence>
<evidence type="ECO:0000313" key="1">
    <source>
        <dbReference type="EMBL" id="MCI93623.1"/>
    </source>
</evidence>
<evidence type="ECO:0000313" key="2">
    <source>
        <dbReference type="Proteomes" id="UP000265520"/>
    </source>
</evidence>